<dbReference type="OrthoDB" id="205993at2759"/>
<evidence type="ECO:0000256" key="1">
    <source>
        <dbReference type="SAM" id="MobiDB-lite"/>
    </source>
</evidence>
<feature type="region of interest" description="Disordered" evidence="1">
    <location>
        <begin position="1"/>
        <end position="108"/>
    </location>
</feature>
<dbReference type="GO" id="GO:1990116">
    <property type="term" value="P:ribosome-associated ubiquitin-dependent protein catabolic process"/>
    <property type="evidence" value="ECO:0007669"/>
    <property type="project" value="TreeGrafter"/>
</dbReference>
<feature type="region of interest" description="Disordered" evidence="1">
    <location>
        <begin position="686"/>
        <end position="706"/>
    </location>
</feature>
<dbReference type="GO" id="GO:0072344">
    <property type="term" value="P:rescue of stalled ribosome"/>
    <property type="evidence" value="ECO:0007669"/>
    <property type="project" value="TreeGrafter"/>
</dbReference>
<dbReference type="EMBL" id="QGMH01000064">
    <property type="protein sequence ID" value="TVY26672.1"/>
    <property type="molecule type" value="Genomic_DNA"/>
</dbReference>
<proteinExistence type="predicted"/>
<dbReference type="Proteomes" id="UP000431533">
    <property type="component" value="Unassembled WGS sequence"/>
</dbReference>
<organism evidence="2 3">
    <name type="scientific">Lachnellula hyalina</name>
    <dbReference type="NCBI Taxonomy" id="1316788"/>
    <lineage>
        <taxon>Eukaryota</taxon>
        <taxon>Fungi</taxon>
        <taxon>Dikarya</taxon>
        <taxon>Ascomycota</taxon>
        <taxon>Pezizomycotina</taxon>
        <taxon>Leotiomycetes</taxon>
        <taxon>Helotiales</taxon>
        <taxon>Lachnaceae</taxon>
        <taxon>Lachnellula</taxon>
    </lineage>
</organism>
<comment type="caution">
    <text evidence="2">The sequence shown here is derived from an EMBL/GenBank/DDBJ whole genome shotgun (WGS) entry which is preliminary data.</text>
</comment>
<accession>A0A8H8R192</accession>
<name>A0A8H8R192_9HELO</name>
<dbReference type="RefSeq" id="XP_031005460.1">
    <property type="nucleotide sequence ID" value="XM_031149114.1"/>
</dbReference>
<dbReference type="InterPro" id="IPR006994">
    <property type="entry name" value="TCF25/Rqc1"/>
</dbReference>
<sequence length="731" mass="81710">MSTRQLRKLQQQRELEQAQLQAAQEEESEDEPVLPTKSKPSLFANLAALEDAEDDEDEAADEELPAELSEPEPTPLSASKKSKKSKKKKKSKGKAKEKGAEFQTPQKLEDGVDDIDAALRELNLTKTAPTAYSQALPTDPEYEKICTLLGVNTQHLKVANEMRALFGKAATEIHDDPGGPTGRGARRRQRAAQNQQVDLETALKGHHLPGKGLPELTLRRNNFIQGKDDWPKAPTGGLTMEVIDDPGDGSDGSVEFTYSHNTAYQAVQQTFFAFVEMGDPQNLIGLLVRNPYHISLLLQVSKIAKDQGDHALSSDLIERALFTFGRASLTQFNNKITKGYSRLDFLRPENRELWLAGYQYIKSLIMKGTYRTALEWAKLLLGLDPEDDPYCMRFMAHHLALRAHEFTWLLNLFEGQLFSLWRGSDENGDPPPHSAMLHFMPSLAFAALRLRDGVKSRKLLTESMQKVPWLFVRLFKELNLDAPSSIWGIEPRTDAETLFTEMYVLQTKDLWNAPEAVSLLMEVAHTISKVNIGTIPQVNNSEMTLDVVRFVYLENVPALMALVPSSLLHKSNNSDSDPIPPEQSIYSYEAQRKALEMPTLPGIGHDFMDPLEAIARLLPGLRGSAADEDVDRERLRLGLEEAILNEGPEELDEDGFERNGEVATEAFERPIPIGLARRLMNMFWPGEDGGWSDGEEPEEDVDTDTDEDMLELVGAEGTDDEIPGLLEDPDT</sequence>
<feature type="compositionally biased region" description="Acidic residues" evidence="1">
    <location>
        <begin position="693"/>
        <end position="706"/>
    </location>
</feature>
<evidence type="ECO:0000313" key="2">
    <source>
        <dbReference type="EMBL" id="TVY26672.1"/>
    </source>
</evidence>
<feature type="compositionally biased region" description="Acidic residues" evidence="1">
    <location>
        <begin position="50"/>
        <end position="65"/>
    </location>
</feature>
<dbReference type="Pfam" id="PF04910">
    <property type="entry name" value="Tcf25"/>
    <property type="match status" value="1"/>
</dbReference>
<feature type="region of interest" description="Disordered" evidence="1">
    <location>
        <begin position="171"/>
        <end position="194"/>
    </location>
</feature>
<reference evidence="2 3" key="1">
    <citation type="submission" date="2018-05" db="EMBL/GenBank/DDBJ databases">
        <title>Genome sequencing and assembly of the regulated plant pathogen Lachnellula willkommii and related sister species for the development of diagnostic species identification markers.</title>
        <authorList>
            <person name="Giroux E."/>
            <person name="Bilodeau G."/>
        </authorList>
    </citation>
    <scope>NUCLEOTIDE SEQUENCE [LARGE SCALE GENOMIC DNA]</scope>
    <source>
        <strain evidence="2 3">CBS 185.66</strain>
    </source>
</reference>
<gene>
    <name evidence="2" type="primary">rqc1</name>
    <name evidence="2" type="ORF">LHYA1_G004152</name>
</gene>
<evidence type="ECO:0000313" key="3">
    <source>
        <dbReference type="Proteomes" id="UP000431533"/>
    </source>
</evidence>
<keyword evidence="3" id="KW-1185">Reference proteome</keyword>
<protein>
    <submittedName>
        <fullName evidence="2">Ribosome quality control complex subunit</fullName>
    </submittedName>
</protein>
<dbReference type="GO" id="GO:1990112">
    <property type="term" value="C:RQC complex"/>
    <property type="evidence" value="ECO:0007669"/>
    <property type="project" value="TreeGrafter"/>
</dbReference>
<dbReference type="GeneID" id="41984350"/>
<dbReference type="PANTHER" id="PTHR22684">
    <property type="entry name" value="NULP1-RELATED"/>
    <property type="match status" value="1"/>
</dbReference>
<feature type="compositionally biased region" description="Basic residues" evidence="1">
    <location>
        <begin position="80"/>
        <end position="93"/>
    </location>
</feature>
<dbReference type="AlphaFoldDB" id="A0A8H8R192"/>
<dbReference type="PANTHER" id="PTHR22684:SF0">
    <property type="entry name" value="RIBOSOME QUALITY CONTROL COMPLEX SUBUNIT TCF25"/>
    <property type="match status" value="1"/>
</dbReference>